<feature type="compositionally biased region" description="Basic and acidic residues" evidence="1">
    <location>
        <begin position="255"/>
        <end position="266"/>
    </location>
</feature>
<feature type="compositionally biased region" description="Acidic residues" evidence="1">
    <location>
        <begin position="245"/>
        <end position="254"/>
    </location>
</feature>
<sequence length="266" mass="29501">MTKQLLIYDNVVPVNRQVHQKTSVSRTSSFGFARDVNAVPIVDVEFPRACVETPIVFSRTETGVVPLALLSTQKDSNAFVDANDSWTGRYVPAFFRRYPFVFAAQEGSDQMTLCLDEGYAGLNTDDKGERLFDSEGTETTYLRSVLQFVEEYQATFNRTQGFCDRLEEAGLLEEARIDFTLADGTKGGITGFLRVSNEKLRALPDEEITKLFRSGDLDLIQIHMLSMQQIEALVTKTASAAAEAPAEDTTEETLEDKADAAEASVH</sequence>
<evidence type="ECO:0000256" key="1">
    <source>
        <dbReference type="SAM" id="MobiDB-lite"/>
    </source>
</evidence>
<dbReference type="AlphaFoldDB" id="A0A0P1FSJ4"/>
<accession>A0A0P1FSJ4</accession>
<feature type="region of interest" description="Disordered" evidence="1">
    <location>
        <begin position="241"/>
        <end position="266"/>
    </location>
</feature>
<proteinExistence type="predicted"/>
<evidence type="ECO:0000313" key="3">
    <source>
        <dbReference type="EMBL" id="CUH71530.1"/>
    </source>
</evidence>
<dbReference type="OrthoDB" id="9806524at2"/>
<gene>
    <name evidence="2" type="ORF">TL5118_01927</name>
    <name evidence="3" type="ORF">TL5120_01319</name>
</gene>
<organism evidence="3 5">
    <name type="scientific">Thalassovita autumnalis</name>
    <dbReference type="NCBI Taxonomy" id="2072972"/>
    <lineage>
        <taxon>Bacteria</taxon>
        <taxon>Pseudomonadati</taxon>
        <taxon>Pseudomonadota</taxon>
        <taxon>Alphaproteobacteria</taxon>
        <taxon>Rhodobacterales</taxon>
        <taxon>Roseobacteraceae</taxon>
        <taxon>Thalassovita</taxon>
    </lineage>
</organism>
<dbReference type="EMBL" id="CYSC01000021">
    <property type="protein sequence ID" value="CUH71530.1"/>
    <property type="molecule type" value="Genomic_DNA"/>
</dbReference>
<keyword evidence="4" id="KW-1185">Reference proteome</keyword>
<protein>
    <submittedName>
        <fullName evidence="3">SapC</fullName>
    </submittedName>
</protein>
<evidence type="ECO:0000313" key="2">
    <source>
        <dbReference type="EMBL" id="CUH66843.1"/>
    </source>
</evidence>
<reference evidence="3 5" key="1">
    <citation type="submission" date="2015-09" db="EMBL/GenBank/DDBJ databases">
        <authorList>
            <consortium name="Swine Surveillance"/>
        </authorList>
    </citation>
    <scope>NUCLEOTIDE SEQUENCE [LARGE SCALE GENOMIC DNA]</scope>
    <source>
        <strain evidence="3 5">5120</strain>
    </source>
</reference>
<dbReference type="RefSeq" id="WP_058242839.1">
    <property type="nucleotide sequence ID" value="NZ_CYSB01000027.1"/>
</dbReference>
<evidence type="ECO:0000313" key="4">
    <source>
        <dbReference type="Proteomes" id="UP000051086"/>
    </source>
</evidence>
<dbReference type="Proteomes" id="UP000051887">
    <property type="component" value="Unassembled WGS sequence"/>
</dbReference>
<dbReference type="EMBL" id="CYSB01000027">
    <property type="protein sequence ID" value="CUH66843.1"/>
    <property type="molecule type" value="Genomic_DNA"/>
</dbReference>
<dbReference type="InterPro" id="IPR010836">
    <property type="entry name" value="SapC"/>
</dbReference>
<dbReference type="Pfam" id="PF07277">
    <property type="entry name" value="SapC"/>
    <property type="match status" value="1"/>
</dbReference>
<name>A0A0P1FSJ4_9RHOB</name>
<dbReference type="Proteomes" id="UP000051086">
    <property type="component" value="Unassembled WGS sequence"/>
</dbReference>
<reference evidence="2 4" key="2">
    <citation type="submission" date="2015-09" db="EMBL/GenBank/DDBJ databases">
        <authorList>
            <person name="Rodrigo-Torres L."/>
            <person name="Arahal D.R."/>
        </authorList>
    </citation>
    <scope>NUCLEOTIDE SEQUENCE [LARGE SCALE GENOMIC DNA]</scope>
    <source>
        <strain evidence="2 4">CECT 5118</strain>
    </source>
</reference>
<evidence type="ECO:0000313" key="5">
    <source>
        <dbReference type="Proteomes" id="UP000051887"/>
    </source>
</evidence>